<organism evidence="3 4">
    <name type="scientific">Sediminitomix flava</name>
    <dbReference type="NCBI Taxonomy" id="379075"/>
    <lineage>
        <taxon>Bacteria</taxon>
        <taxon>Pseudomonadati</taxon>
        <taxon>Bacteroidota</taxon>
        <taxon>Cytophagia</taxon>
        <taxon>Cytophagales</taxon>
        <taxon>Flammeovirgaceae</taxon>
        <taxon>Sediminitomix</taxon>
    </lineage>
</organism>
<evidence type="ECO:0000313" key="3">
    <source>
        <dbReference type="EMBL" id="PWJ42144.1"/>
    </source>
</evidence>
<proteinExistence type="predicted"/>
<evidence type="ECO:0000259" key="2">
    <source>
        <dbReference type="Pfam" id="PF13354"/>
    </source>
</evidence>
<dbReference type="AlphaFoldDB" id="A0A315ZBQ2"/>
<dbReference type="Gene3D" id="3.40.710.10">
    <property type="entry name" value="DD-peptidase/beta-lactamase superfamily"/>
    <property type="match status" value="1"/>
</dbReference>
<dbReference type="GO" id="GO:0030655">
    <property type="term" value="P:beta-lactam antibiotic catabolic process"/>
    <property type="evidence" value="ECO:0007669"/>
    <property type="project" value="InterPro"/>
</dbReference>
<protein>
    <submittedName>
        <fullName evidence="3">Beta-lactamase family protein</fullName>
    </submittedName>
</protein>
<evidence type="ECO:0000313" key="4">
    <source>
        <dbReference type="Proteomes" id="UP000245535"/>
    </source>
</evidence>
<dbReference type="InterPro" id="IPR045155">
    <property type="entry name" value="Beta-lactam_cat"/>
</dbReference>
<name>A0A315ZBQ2_SEDFL</name>
<dbReference type="InterPro" id="IPR012338">
    <property type="entry name" value="Beta-lactam/transpept-like"/>
</dbReference>
<dbReference type="EMBL" id="QGDO01000003">
    <property type="protein sequence ID" value="PWJ42144.1"/>
    <property type="molecule type" value="Genomic_DNA"/>
</dbReference>
<dbReference type="GO" id="GO:0008800">
    <property type="term" value="F:beta-lactamase activity"/>
    <property type="evidence" value="ECO:0007669"/>
    <property type="project" value="InterPro"/>
</dbReference>
<accession>A0A315ZBQ2</accession>
<feature type="chain" id="PRO_5016406658" evidence="1">
    <location>
        <begin position="23"/>
        <end position="367"/>
    </location>
</feature>
<feature type="domain" description="Beta-lactamase class A catalytic" evidence="2">
    <location>
        <begin position="51"/>
        <end position="171"/>
    </location>
</feature>
<reference evidence="3 4" key="1">
    <citation type="submission" date="2018-03" db="EMBL/GenBank/DDBJ databases">
        <title>Genomic Encyclopedia of Archaeal and Bacterial Type Strains, Phase II (KMG-II): from individual species to whole genera.</title>
        <authorList>
            <person name="Goeker M."/>
        </authorList>
    </citation>
    <scope>NUCLEOTIDE SEQUENCE [LARGE SCALE GENOMIC DNA]</scope>
    <source>
        <strain evidence="3 4">DSM 28229</strain>
    </source>
</reference>
<gene>
    <name evidence="3" type="ORF">BC781_103394</name>
</gene>
<comment type="caution">
    <text evidence="3">The sequence shown here is derived from an EMBL/GenBank/DDBJ whole genome shotgun (WGS) entry which is preliminary data.</text>
</comment>
<feature type="signal peptide" evidence="1">
    <location>
        <begin position="1"/>
        <end position="22"/>
    </location>
</feature>
<keyword evidence="1" id="KW-0732">Signal</keyword>
<dbReference type="RefSeq" id="WP_158281483.1">
    <property type="nucleotide sequence ID" value="NZ_QGDO01000003.1"/>
</dbReference>
<sequence length="367" mass="42788">MNKRLFFSILTIFSFLNTISFAQEENSEISIVEIPTYIKQHPERFALIVQQDKARLVDVGSYVEFPVLNLQNFPILIEYAYQIANGNFTPDYRISIRDLNVYQMNNISTKFWQDHLERSGKIQNNKIMLQDVAMGMMLFNVDACHEYLVELLGKGAIESRLKKLGLKDLDFYPYPSSQHFFQAQSVKNADGFEYYLNNLSEKDKASKSWEVHNALRDDFDNTYKENDLEVNPATFKKIAKIWVDQSRKEKVENYIKVLHQINSKSSFPNKVNKVISETLELEIMKSPEVSKDLKHCGFTTGSYLNTLVIGMYGEDLYGKQTEMILVVTGMNESEHIRLSKELNQFGLRIIRDRTYRKKLMESFPINR</sequence>
<dbReference type="Pfam" id="PF13354">
    <property type="entry name" value="Beta-lactamase2"/>
    <property type="match status" value="1"/>
</dbReference>
<dbReference type="Proteomes" id="UP000245535">
    <property type="component" value="Unassembled WGS sequence"/>
</dbReference>
<keyword evidence="4" id="KW-1185">Reference proteome</keyword>
<dbReference type="OrthoDB" id="975092at2"/>
<evidence type="ECO:0000256" key="1">
    <source>
        <dbReference type="SAM" id="SignalP"/>
    </source>
</evidence>